<sequence precursor="true">MTTLEKLQNFSNKHQELANTITHGLGILLSIGALTLLIIWASEAQDMWKVISFSIFGTTLVVLYTASTLYHGAKTAKLKQFFERIDHMAIYLLIAGSYTPFTLVTLRGPWGWTLFGIVWGIALLGIIYKMFFLGRWKRFSVILYVSMGWMAIVAIQPFFENLETGGLVWLGIGGLSYSLGVIFFVWEKLPFNHAIWHLFVLGGSVSHFLAIGLYV</sequence>
<feature type="transmembrane region" description="Helical" evidence="8">
    <location>
        <begin position="21"/>
        <end position="41"/>
    </location>
</feature>
<dbReference type="OrthoDB" id="9813689at2"/>
<evidence type="ECO:0000256" key="7">
    <source>
        <dbReference type="PIRSR" id="PIRSR604254-1"/>
    </source>
</evidence>
<dbReference type="Pfam" id="PF03006">
    <property type="entry name" value="HlyIII"/>
    <property type="match status" value="1"/>
</dbReference>
<dbReference type="InterPro" id="IPR004254">
    <property type="entry name" value="AdipoR/HlyIII-related"/>
</dbReference>
<comment type="similarity">
    <text evidence="2">Belongs to the UPF0073 (Hly-III) family.</text>
</comment>
<keyword evidence="6 8" id="KW-0472">Membrane</keyword>
<dbReference type="PANTHER" id="PTHR20855:SF3">
    <property type="entry name" value="LD03007P"/>
    <property type="match status" value="1"/>
</dbReference>
<dbReference type="GO" id="GO:0046872">
    <property type="term" value="F:metal ion binding"/>
    <property type="evidence" value="ECO:0007669"/>
    <property type="project" value="UniProtKB-KW"/>
</dbReference>
<keyword evidence="4 8" id="KW-0812">Transmembrane</keyword>
<keyword evidence="7" id="KW-0479">Metal-binding</keyword>
<dbReference type="PATRIC" id="fig|880071.3.peg.2628"/>
<feature type="transmembrane region" description="Helical" evidence="8">
    <location>
        <begin position="88"/>
        <end position="106"/>
    </location>
</feature>
<feature type="transmembrane region" description="Helical" evidence="8">
    <location>
        <begin position="112"/>
        <end position="132"/>
    </location>
</feature>
<dbReference type="InterPro" id="IPR005744">
    <property type="entry name" value="Hy-lIII"/>
</dbReference>
<feature type="transmembrane region" description="Helical" evidence="8">
    <location>
        <begin position="139"/>
        <end position="159"/>
    </location>
</feature>
<evidence type="ECO:0000256" key="2">
    <source>
        <dbReference type="ARBA" id="ARBA00008488"/>
    </source>
</evidence>
<reference evidence="10" key="1">
    <citation type="submission" date="2012-06" db="EMBL/GenBank/DDBJ databases">
        <title>The complete genome of Flexibacter litoralis DSM 6794.</title>
        <authorList>
            <person name="Lucas S."/>
            <person name="Copeland A."/>
            <person name="Lapidus A."/>
            <person name="Glavina del Rio T."/>
            <person name="Dalin E."/>
            <person name="Tice H."/>
            <person name="Bruce D."/>
            <person name="Goodwin L."/>
            <person name="Pitluck S."/>
            <person name="Peters L."/>
            <person name="Ovchinnikova G."/>
            <person name="Lu M."/>
            <person name="Kyrpides N."/>
            <person name="Mavromatis K."/>
            <person name="Ivanova N."/>
            <person name="Brettin T."/>
            <person name="Detter J.C."/>
            <person name="Han C."/>
            <person name="Larimer F."/>
            <person name="Land M."/>
            <person name="Hauser L."/>
            <person name="Markowitz V."/>
            <person name="Cheng J.-F."/>
            <person name="Hugenholtz P."/>
            <person name="Woyke T."/>
            <person name="Wu D."/>
            <person name="Spring S."/>
            <person name="Lang E."/>
            <person name="Kopitz M."/>
            <person name="Brambilla E."/>
            <person name="Klenk H.-P."/>
            <person name="Eisen J.A."/>
        </authorList>
    </citation>
    <scope>NUCLEOTIDE SEQUENCE [LARGE SCALE GENOMIC DNA]</scope>
    <source>
        <strain evidence="10">ATCC 23117 / DSM 6794 / NBRC 15988 / NCIMB 1366 / Sio-4</strain>
    </source>
</reference>
<accession>I4AM14</accession>
<dbReference type="PANTHER" id="PTHR20855">
    <property type="entry name" value="ADIPOR/PROGESTIN RECEPTOR-RELATED"/>
    <property type="match status" value="1"/>
</dbReference>
<feature type="transmembrane region" description="Helical" evidence="8">
    <location>
        <begin position="165"/>
        <end position="186"/>
    </location>
</feature>
<evidence type="ECO:0000256" key="1">
    <source>
        <dbReference type="ARBA" id="ARBA00004651"/>
    </source>
</evidence>
<keyword evidence="10" id="KW-1185">Reference proteome</keyword>
<dbReference type="RefSeq" id="WP_014798436.1">
    <property type="nucleotide sequence ID" value="NC_018018.1"/>
</dbReference>
<keyword evidence="5 8" id="KW-1133">Transmembrane helix</keyword>
<evidence type="ECO:0000256" key="5">
    <source>
        <dbReference type="ARBA" id="ARBA00022989"/>
    </source>
</evidence>
<evidence type="ECO:0000313" key="9">
    <source>
        <dbReference type="EMBL" id="AFM04999.1"/>
    </source>
</evidence>
<proteinExistence type="inferred from homology"/>
<evidence type="ECO:0000256" key="4">
    <source>
        <dbReference type="ARBA" id="ARBA00022692"/>
    </source>
</evidence>
<dbReference type="KEGG" id="fli:Fleli_2638"/>
<dbReference type="GO" id="GO:0140911">
    <property type="term" value="F:pore-forming activity"/>
    <property type="evidence" value="ECO:0007669"/>
    <property type="project" value="InterPro"/>
</dbReference>
<dbReference type="HOGENOM" id="CLU_051078_1_0_10"/>
<evidence type="ECO:0000313" key="10">
    <source>
        <dbReference type="Proteomes" id="UP000006054"/>
    </source>
</evidence>
<protein>
    <submittedName>
        <fullName evidence="9">Channel protein, hemolysin III family</fullName>
    </submittedName>
</protein>
<dbReference type="eggNOG" id="COG1272">
    <property type="taxonomic scope" value="Bacteria"/>
</dbReference>
<evidence type="ECO:0000256" key="6">
    <source>
        <dbReference type="ARBA" id="ARBA00023136"/>
    </source>
</evidence>
<evidence type="ECO:0000256" key="8">
    <source>
        <dbReference type="SAM" id="Phobius"/>
    </source>
</evidence>
<feature type="transmembrane region" description="Helical" evidence="8">
    <location>
        <begin position="47"/>
        <end position="67"/>
    </location>
</feature>
<dbReference type="AlphaFoldDB" id="I4AM14"/>
<organism evidence="9 10">
    <name type="scientific">Bernardetia litoralis (strain ATCC 23117 / DSM 6794 / NBRC 15988 / NCIMB 1366 / Fx l1 / Sio-4)</name>
    <name type="common">Flexibacter litoralis</name>
    <dbReference type="NCBI Taxonomy" id="880071"/>
    <lineage>
        <taxon>Bacteria</taxon>
        <taxon>Pseudomonadati</taxon>
        <taxon>Bacteroidota</taxon>
        <taxon>Cytophagia</taxon>
        <taxon>Cytophagales</taxon>
        <taxon>Bernardetiaceae</taxon>
        <taxon>Bernardetia</taxon>
    </lineage>
</organism>
<keyword evidence="7" id="KW-0862">Zinc</keyword>
<dbReference type="EMBL" id="CP003345">
    <property type="protein sequence ID" value="AFM04999.1"/>
    <property type="molecule type" value="Genomic_DNA"/>
</dbReference>
<comment type="subcellular location">
    <subcellularLocation>
        <location evidence="1">Cell membrane</location>
        <topology evidence="1">Multi-pass membrane protein</topology>
    </subcellularLocation>
</comment>
<dbReference type="GO" id="GO:0005886">
    <property type="term" value="C:plasma membrane"/>
    <property type="evidence" value="ECO:0007669"/>
    <property type="project" value="UniProtKB-SubCell"/>
</dbReference>
<dbReference type="NCBIfam" id="TIGR01065">
    <property type="entry name" value="hlyIII"/>
    <property type="match status" value="1"/>
</dbReference>
<feature type="binding site" evidence="7">
    <location>
        <position position="193"/>
    </location>
    <ligand>
        <name>Zn(2+)</name>
        <dbReference type="ChEBI" id="CHEBI:29105"/>
    </ligand>
</feature>
<gene>
    <name evidence="9" type="ordered locus">Fleli_2638</name>
</gene>
<name>I4AM14_BERLS</name>
<feature type="transmembrane region" description="Helical" evidence="8">
    <location>
        <begin position="195"/>
        <end position="214"/>
    </location>
</feature>
<dbReference type="STRING" id="880071.Fleli_2638"/>
<dbReference type="Proteomes" id="UP000006054">
    <property type="component" value="Chromosome"/>
</dbReference>
<evidence type="ECO:0000256" key="3">
    <source>
        <dbReference type="ARBA" id="ARBA00022475"/>
    </source>
</evidence>
<feature type="binding site" evidence="7">
    <location>
        <position position="197"/>
    </location>
    <ligand>
        <name>Zn(2+)</name>
        <dbReference type="ChEBI" id="CHEBI:29105"/>
    </ligand>
</feature>
<feature type="binding site" evidence="7">
    <location>
        <position position="71"/>
    </location>
    <ligand>
        <name>Zn(2+)</name>
        <dbReference type="ChEBI" id="CHEBI:29105"/>
    </ligand>
</feature>
<keyword evidence="3" id="KW-1003">Cell membrane</keyword>